<dbReference type="RefSeq" id="WP_120751305.1">
    <property type="nucleotide sequence ID" value="NZ_RBAH01000035.1"/>
</dbReference>
<name>A0A3B0B241_9BACL</name>
<dbReference type="OrthoDB" id="177802at2"/>
<proteinExistence type="predicted"/>
<dbReference type="AlphaFoldDB" id="A0A3B0B241"/>
<protein>
    <recommendedName>
        <fullName evidence="3">Glycosyl hydrolase family 32 N-terminal domain-containing protein</fullName>
    </recommendedName>
</protein>
<gene>
    <name evidence="1" type="ORF">D7M11_31750</name>
</gene>
<dbReference type="Proteomes" id="UP000282311">
    <property type="component" value="Unassembled WGS sequence"/>
</dbReference>
<reference evidence="1 2" key="1">
    <citation type="journal article" date="2007" name="Int. J. Syst. Evol. Microbiol.">
        <title>Paenibacillus ginsengarvi sp. nov., isolated from soil from ginseng cultivation.</title>
        <authorList>
            <person name="Yoon M.H."/>
            <person name="Ten L.N."/>
            <person name="Im W.T."/>
        </authorList>
    </citation>
    <scope>NUCLEOTIDE SEQUENCE [LARGE SCALE GENOMIC DNA]</scope>
    <source>
        <strain evidence="1 2">KCTC 13059</strain>
    </source>
</reference>
<dbReference type="EMBL" id="RBAH01000035">
    <property type="protein sequence ID" value="RKN66051.1"/>
    <property type="molecule type" value="Genomic_DNA"/>
</dbReference>
<keyword evidence="2" id="KW-1185">Reference proteome</keyword>
<accession>A0A3B0B241</accession>
<evidence type="ECO:0000313" key="1">
    <source>
        <dbReference type="EMBL" id="RKN66051.1"/>
    </source>
</evidence>
<dbReference type="Gene3D" id="2.115.10.20">
    <property type="entry name" value="Glycosyl hydrolase domain, family 43"/>
    <property type="match status" value="1"/>
</dbReference>
<dbReference type="SUPFAM" id="SSF75005">
    <property type="entry name" value="Arabinanase/levansucrase/invertase"/>
    <property type="match status" value="1"/>
</dbReference>
<comment type="caution">
    <text evidence="1">The sequence shown here is derived from an EMBL/GenBank/DDBJ whole genome shotgun (WGS) entry which is preliminary data.</text>
</comment>
<organism evidence="1 2">
    <name type="scientific">Paenibacillus ginsengarvi</name>
    <dbReference type="NCBI Taxonomy" id="400777"/>
    <lineage>
        <taxon>Bacteria</taxon>
        <taxon>Bacillati</taxon>
        <taxon>Bacillota</taxon>
        <taxon>Bacilli</taxon>
        <taxon>Bacillales</taxon>
        <taxon>Paenibacillaceae</taxon>
        <taxon>Paenibacillus</taxon>
    </lineage>
</organism>
<dbReference type="InterPro" id="IPR023296">
    <property type="entry name" value="Glyco_hydro_beta-prop_sf"/>
</dbReference>
<sequence>MFQFKTIGVASKQPVLFAMDDYYFPLKSNVCHYLSKPEIIKQPVLTRSEREDAPDSLAAHFYGTVLYDEGKYRMWYLGMSLGLNPDMPAQELELHRKKTNASLGGIMSGPICYAESDNGIDWVKPNLGQLLYKGNRNNNGIDLPDAFVQLPTVIKDEDDPDPNRRYKMVYTYIYDNGNIGRSHTSRTATSPDGIHWTAGKYGMTEEALEHSSLYKVNGLYVINGQALSGKRRSEGGAELGRQATAWISTDFDNWLKEGIDSFRLLENQAPSERGTRKNYDQVHLGVAPIVYDNVSVGLYGLWHHCEKPFMDTSCDLGLVISNDGLLFREPVKGHVYISQQESCATPVPGKHYHTNLCQSNGILNVGDETRIYHGRWRNAWVPEGVTDDYSGEVGLAILPRDRWGAIGLNPNQKEGSLLSIPITFPEGDFSLAINADGAEGIRVEFTDEHFRTIPEFSGENSGIVSKDGLNQIVEWPANQLLKLAGKTVRMRLKLEKKNQIDPRVYAVYLVK</sequence>
<evidence type="ECO:0000313" key="2">
    <source>
        <dbReference type="Proteomes" id="UP000282311"/>
    </source>
</evidence>
<evidence type="ECO:0008006" key="3">
    <source>
        <dbReference type="Google" id="ProtNLM"/>
    </source>
</evidence>